<evidence type="ECO:0000313" key="5">
    <source>
        <dbReference type="EMBL" id="GER04047.1"/>
    </source>
</evidence>
<sequence length="594" mass="64325">MNTSGITSKMDKSGNGFKGEGENASLLIARAECPAMLVHVNGAVIQSNEQAQPLARAMDDRDPDLRGLIFSAAANGAPATGRVILGEPEAQHLVYEIQVMPYESSHLLITAREVTFENNLTRALLKSRDLYKDLMHCSADFGWETDAEGAFSYVSPTGALGFAAKDMNGRRAENLFQLSPEDARIVFSTRLPQRMTKVRACDHQGHPVLLSVSCVPVTDPEGAWCGARGVARDITRENEREIAQKLDQARQSLLARIVLDIRMEADPAEIVASAAEAAAQALRSHHGWALRHEATDDTNPMIHHSPLDQGGDLVDMALSALDQTLRNGGEDGSQDGIEDARVELGHGDIPCLIAFAGPAQGISATIVFTRDASAEPWRAHEVELVHGICGHLAIALKQAAMVHKLRILSRVDDLTGLLNRRALFEEMSARLGHQKRSRREGCFLFIDLDHFKQVNDRLGHAAGDAVLRKLGSLLRNKSRVGDLEGRIGGDEFGLWLQDTDLSGAEIKAQNLLELVPLLRETAGDMNSPLSMSIGIARSRPDHPDSPEHLADRADHALYAAKQQGRAAIVVAPDDGENNVVAPDEVASPQKEGAA</sequence>
<feature type="region of interest" description="Disordered" evidence="3">
    <location>
        <begin position="574"/>
        <end position="594"/>
    </location>
</feature>
<dbReference type="InterPro" id="IPR029787">
    <property type="entry name" value="Nucleotide_cyclase"/>
</dbReference>
<evidence type="ECO:0000256" key="1">
    <source>
        <dbReference type="ARBA" id="ARBA00012528"/>
    </source>
</evidence>
<comment type="caution">
    <text evidence="5">The sequence shown here is derived from an EMBL/GenBank/DDBJ whole genome shotgun (WGS) entry which is preliminary data.</text>
</comment>
<proteinExistence type="predicted"/>
<dbReference type="InterPro" id="IPR000014">
    <property type="entry name" value="PAS"/>
</dbReference>
<evidence type="ECO:0000256" key="3">
    <source>
        <dbReference type="SAM" id="MobiDB-lite"/>
    </source>
</evidence>
<dbReference type="Proteomes" id="UP000324996">
    <property type="component" value="Unassembled WGS sequence"/>
</dbReference>
<dbReference type="EC" id="2.7.7.65" evidence="1"/>
<dbReference type="Gene3D" id="3.30.70.270">
    <property type="match status" value="1"/>
</dbReference>
<keyword evidence="6" id="KW-1185">Reference proteome</keyword>
<organism evidence="5 6">
    <name type="scientific">Iodidimonas nitroreducens</name>
    <dbReference type="NCBI Taxonomy" id="1236968"/>
    <lineage>
        <taxon>Bacteria</taxon>
        <taxon>Pseudomonadati</taxon>
        <taxon>Pseudomonadota</taxon>
        <taxon>Alphaproteobacteria</taxon>
        <taxon>Iodidimonadales</taxon>
        <taxon>Iodidimonadaceae</taxon>
        <taxon>Iodidimonas</taxon>
    </lineage>
</organism>
<gene>
    <name evidence="5" type="ORF">JCM17846_17290</name>
</gene>
<dbReference type="Gene3D" id="3.30.450.20">
    <property type="entry name" value="PAS domain"/>
    <property type="match status" value="1"/>
</dbReference>
<evidence type="ECO:0000256" key="2">
    <source>
        <dbReference type="ARBA" id="ARBA00034247"/>
    </source>
</evidence>
<dbReference type="InterPro" id="IPR050469">
    <property type="entry name" value="Diguanylate_Cyclase"/>
</dbReference>
<dbReference type="SUPFAM" id="SSF55785">
    <property type="entry name" value="PYP-like sensor domain (PAS domain)"/>
    <property type="match status" value="1"/>
</dbReference>
<reference evidence="5 6" key="1">
    <citation type="submission" date="2019-09" db="EMBL/GenBank/DDBJ databases">
        <title>NBRP : Genome information of microbial organism related human and environment.</title>
        <authorList>
            <person name="Hattori M."/>
            <person name="Oshima K."/>
            <person name="Inaba H."/>
            <person name="Suda W."/>
            <person name="Sakamoto M."/>
            <person name="Iino T."/>
            <person name="Kitahara M."/>
            <person name="Oshida Y."/>
            <person name="Iida T."/>
            <person name="Kudo T."/>
            <person name="Itoh T."/>
            <person name="Ohkuma M."/>
        </authorList>
    </citation>
    <scope>NUCLEOTIDE SEQUENCE [LARGE SCALE GENOMIC DNA]</scope>
    <source>
        <strain evidence="5 6">Q-1</strain>
    </source>
</reference>
<dbReference type="GO" id="GO:0052621">
    <property type="term" value="F:diguanylate cyclase activity"/>
    <property type="evidence" value="ECO:0007669"/>
    <property type="project" value="UniProtKB-EC"/>
</dbReference>
<dbReference type="AlphaFoldDB" id="A0A5A7N7V5"/>
<feature type="domain" description="GGDEF" evidence="4">
    <location>
        <begin position="439"/>
        <end position="573"/>
    </location>
</feature>
<dbReference type="PANTHER" id="PTHR45138">
    <property type="entry name" value="REGULATORY COMPONENTS OF SENSORY TRANSDUCTION SYSTEM"/>
    <property type="match status" value="1"/>
</dbReference>
<dbReference type="SMART" id="SM00267">
    <property type="entry name" value="GGDEF"/>
    <property type="match status" value="1"/>
</dbReference>
<dbReference type="CDD" id="cd01949">
    <property type="entry name" value="GGDEF"/>
    <property type="match status" value="1"/>
</dbReference>
<dbReference type="EMBL" id="BKCN01000007">
    <property type="protein sequence ID" value="GER04047.1"/>
    <property type="molecule type" value="Genomic_DNA"/>
</dbReference>
<dbReference type="PROSITE" id="PS50887">
    <property type="entry name" value="GGDEF"/>
    <property type="match status" value="1"/>
</dbReference>
<dbReference type="RefSeq" id="WP_042087495.1">
    <property type="nucleotide sequence ID" value="NZ_BKCN01000007.1"/>
</dbReference>
<evidence type="ECO:0000313" key="6">
    <source>
        <dbReference type="Proteomes" id="UP000324996"/>
    </source>
</evidence>
<name>A0A5A7N7V5_9PROT</name>
<dbReference type="SUPFAM" id="SSF55073">
    <property type="entry name" value="Nucleotide cyclase"/>
    <property type="match status" value="1"/>
</dbReference>
<dbReference type="NCBIfam" id="TIGR00229">
    <property type="entry name" value="sensory_box"/>
    <property type="match status" value="1"/>
</dbReference>
<evidence type="ECO:0000259" key="4">
    <source>
        <dbReference type="PROSITE" id="PS50887"/>
    </source>
</evidence>
<dbReference type="InterPro" id="IPR043128">
    <property type="entry name" value="Rev_trsase/Diguanyl_cyclase"/>
</dbReference>
<comment type="catalytic activity">
    <reaction evidence="2">
        <text>2 GTP = 3',3'-c-di-GMP + 2 diphosphate</text>
        <dbReference type="Rhea" id="RHEA:24898"/>
        <dbReference type="ChEBI" id="CHEBI:33019"/>
        <dbReference type="ChEBI" id="CHEBI:37565"/>
        <dbReference type="ChEBI" id="CHEBI:58805"/>
        <dbReference type="EC" id="2.7.7.65"/>
    </reaction>
</comment>
<accession>A0A5A7N7V5</accession>
<dbReference type="InterPro" id="IPR000160">
    <property type="entry name" value="GGDEF_dom"/>
</dbReference>
<dbReference type="NCBIfam" id="TIGR00254">
    <property type="entry name" value="GGDEF"/>
    <property type="match status" value="1"/>
</dbReference>
<dbReference type="InterPro" id="IPR035965">
    <property type="entry name" value="PAS-like_dom_sf"/>
</dbReference>
<protein>
    <recommendedName>
        <fullName evidence="1">diguanylate cyclase</fullName>
        <ecNumber evidence="1">2.7.7.65</ecNumber>
    </recommendedName>
</protein>
<dbReference type="PANTHER" id="PTHR45138:SF9">
    <property type="entry name" value="DIGUANYLATE CYCLASE DGCM-RELATED"/>
    <property type="match status" value="1"/>
</dbReference>
<dbReference type="Pfam" id="PF00990">
    <property type="entry name" value="GGDEF"/>
    <property type="match status" value="1"/>
</dbReference>